<evidence type="ECO:0000256" key="2">
    <source>
        <dbReference type="ARBA" id="ARBA00022475"/>
    </source>
</evidence>
<dbReference type="GO" id="GO:0005886">
    <property type="term" value="C:plasma membrane"/>
    <property type="evidence" value="ECO:0007669"/>
    <property type="project" value="UniProtKB-SubCell"/>
</dbReference>
<evidence type="ECO:0000313" key="8">
    <source>
        <dbReference type="EMBL" id="PLW78381.1"/>
    </source>
</evidence>
<evidence type="ECO:0000256" key="1">
    <source>
        <dbReference type="ARBA" id="ARBA00004651"/>
    </source>
</evidence>
<feature type="transmembrane region" description="Helical" evidence="6">
    <location>
        <begin position="128"/>
        <end position="146"/>
    </location>
</feature>
<feature type="transmembrane region" description="Helical" evidence="6">
    <location>
        <begin position="254"/>
        <end position="273"/>
    </location>
</feature>
<keyword evidence="5 6" id="KW-0472">Membrane</keyword>
<feature type="transmembrane region" description="Helical" evidence="6">
    <location>
        <begin position="152"/>
        <end position="177"/>
    </location>
</feature>
<comment type="subcellular location">
    <subcellularLocation>
        <location evidence="1">Cell membrane</location>
        <topology evidence="1">Multi-pass membrane protein</topology>
    </subcellularLocation>
</comment>
<feature type="transmembrane region" description="Helical" evidence="6">
    <location>
        <begin position="100"/>
        <end position="121"/>
    </location>
</feature>
<dbReference type="EMBL" id="PKUQ01000008">
    <property type="protein sequence ID" value="PLW78381.1"/>
    <property type="molecule type" value="Genomic_DNA"/>
</dbReference>
<evidence type="ECO:0000256" key="3">
    <source>
        <dbReference type="ARBA" id="ARBA00022692"/>
    </source>
</evidence>
<evidence type="ECO:0000256" key="5">
    <source>
        <dbReference type="ARBA" id="ARBA00023136"/>
    </source>
</evidence>
<evidence type="ECO:0000259" key="7">
    <source>
        <dbReference type="Pfam" id="PF00892"/>
    </source>
</evidence>
<keyword evidence="4 6" id="KW-1133">Transmembrane helix</keyword>
<keyword evidence="3 6" id="KW-0812">Transmembrane</keyword>
<feature type="transmembrane region" description="Helical" evidence="6">
    <location>
        <begin position="189"/>
        <end position="209"/>
    </location>
</feature>
<feature type="domain" description="EamA" evidence="7">
    <location>
        <begin position="160"/>
        <end position="296"/>
    </location>
</feature>
<dbReference type="AlphaFoldDB" id="A0A2N5XV44"/>
<protein>
    <submittedName>
        <fullName evidence="8">EamA family transporter</fullName>
    </submittedName>
</protein>
<comment type="caution">
    <text evidence="8">The sequence shown here is derived from an EMBL/GenBank/DDBJ whole genome shotgun (WGS) entry which is preliminary data.</text>
</comment>
<feature type="transmembrane region" description="Helical" evidence="6">
    <location>
        <begin position="75"/>
        <end position="94"/>
    </location>
</feature>
<organism evidence="8 9">
    <name type="scientific">Cohaesibacter celericrescens</name>
    <dbReference type="NCBI Taxonomy" id="2067669"/>
    <lineage>
        <taxon>Bacteria</taxon>
        <taxon>Pseudomonadati</taxon>
        <taxon>Pseudomonadota</taxon>
        <taxon>Alphaproteobacteria</taxon>
        <taxon>Hyphomicrobiales</taxon>
        <taxon>Cohaesibacteraceae</taxon>
    </lineage>
</organism>
<sequence>MQVPMKNNTLIAYALLATATLSWSGNIVIGRAIRNDLPPLGMSFWRWFLCCLVLLLFTAPKFKRSLPVLKREWKLLLVMASLGIAAFNPLQYVSLHTTTAINVTLILATCPAFMALFSVIFLKDRLGWAQVAGILVSFIGVAIVITNGDLLSLLNVTFTVGDIWMLLAAVVWAFYSITLKLRPADLDPMVMLTTITGIGATILLPIYIWESMTIQTMPVTATSFLTIGYITFIASLLAYVCYNKGVSLIGPAKAGVAIHLMPGWVALLAFVFLGERLESHHIVGIAFIGLGILLNSRRVKTSL</sequence>
<keyword evidence="9" id="KW-1185">Reference proteome</keyword>
<dbReference type="InterPro" id="IPR000620">
    <property type="entry name" value="EamA_dom"/>
</dbReference>
<feature type="transmembrane region" description="Helical" evidence="6">
    <location>
        <begin position="279"/>
        <end position="296"/>
    </location>
</feature>
<dbReference type="PANTHER" id="PTHR32322">
    <property type="entry name" value="INNER MEMBRANE TRANSPORTER"/>
    <property type="match status" value="1"/>
</dbReference>
<name>A0A2N5XV44_9HYPH</name>
<dbReference type="Proteomes" id="UP000234881">
    <property type="component" value="Unassembled WGS sequence"/>
</dbReference>
<gene>
    <name evidence="8" type="ORF">C0081_04615</name>
</gene>
<dbReference type="InterPro" id="IPR037185">
    <property type="entry name" value="EmrE-like"/>
</dbReference>
<dbReference type="SUPFAM" id="SSF103481">
    <property type="entry name" value="Multidrug resistance efflux transporter EmrE"/>
    <property type="match status" value="2"/>
</dbReference>
<dbReference type="PANTHER" id="PTHR32322:SF18">
    <property type="entry name" value="S-ADENOSYLMETHIONINE_S-ADENOSYLHOMOCYSTEINE TRANSPORTER"/>
    <property type="match status" value="1"/>
</dbReference>
<keyword evidence="2" id="KW-1003">Cell membrane</keyword>
<proteinExistence type="predicted"/>
<reference evidence="8 9" key="1">
    <citation type="submission" date="2018-01" db="EMBL/GenBank/DDBJ databases">
        <title>The draft genome sequence of Cohaesibacter sp. H1304.</title>
        <authorList>
            <person name="Wang N.-N."/>
            <person name="Du Z.-J."/>
        </authorList>
    </citation>
    <scope>NUCLEOTIDE SEQUENCE [LARGE SCALE GENOMIC DNA]</scope>
    <source>
        <strain evidence="8 9">H1304</strain>
    </source>
</reference>
<feature type="domain" description="EamA" evidence="7">
    <location>
        <begin position="11"/>
        <end position="145"/>
    </location>
</feature>
<dbReference type="Pfam" id="PF00892">
    <property type="entry name" value="EamA"/>
    <property type="match status" value="2"/>
</dbReference>
<dbReference type="InterPro" id="IPR050638">
    <property type="entry name" value="AA-Vitamin_Transporters"/>
</dbReference>
<evidence type="ECO:0000256" key="6">
    <source>
        <dbReference type="SAM" id="Phobius"/>
    </source>
</evidence>
<feature type="transmembrane region" description="Helical" evidence="6">
    <location>
        <begin position="221"/>
        <end position="242"/>
    </location>
</feature>
<evidence type="ECO:0000256" key="4">
    <source>
        <dbReference type="ARBA" id="ARBA00022989"/>
    </source>
</evidence>
<accession>A0A2N5XV44</accession>
<evidence type="ECO:0000313" key="9">
    <source>
        <dbReference type="Proteomes" id="UP000234881"/>
    </source>
</evidence>
<feature type="transmembrane region" description="Helical" evidence="6">
    <location>
        <begin position="44"/>
        <end position="63"/>
    </location>
</feature>